<dbReference type="InterPro" id="IPR021109">
    <property type="entry name" value="Peptidase_aspartic_dom_sf"/>
</dbReference>
<dbReference type="Pfam" id="PF17820">
    <property type="entry name" value="PDZ_6"/>
    <property type="match status" value="1"/>
</dbReference>
<dbReference type="Pfam" id="PF13650">
    <property type="entry name" value="Asp_protease_2"/>
    <property type="match status" value="1"/>
</dbReference>
<feature type="domain" description="Peptidase A2" evidence="2">
    <location>
        <begin position="53"/>
        <end position="92"/>
    </location>
</feature>
<reference evidence="3 4" key="1">
    <citation type="submission" date="2016-10" db="EMBL/GenBank/DDBJ databases">
        <authorList>
            <person name="de Groot N.N."/>
        </authorList>
    </citation>
    <scope>NUCLEOTIDE SEQUENCE [LARGE SCALE GENOMIC DNA]</scope>
    <source>
        <strain evidence="3 4">DSM 26000</strain>
    </source>
</reference>
<evidence type="ECO:0000313" key="4">
    <source>
        <dbReference type="Proteomes" id="UP000198931"/>
    </source>
</evidence>
<accession>A0A1I3F8V5</accession>
<dbReference type="GO" id="GO:0006508">
    <property type="term" value="P:proteolysis"/>
    <property type="evidence" value="ECO:0007669"/>
    <property type="project" value="UniProtKB-KW"/>
</dbReference>
<protein>
    <submittedName>
        <fullName evidence="3">Aspartyl protease</fullName>
    </submittedName>
</protein>
<dbReference type="InterPro" id="IPR036034">
    <property type="entry name" value="PDZ_sf"/>
</dbReference>
<dbReference type="InterPro" id="IPR001995">
    <property type="entry name" value="Peptidase_A2_cat"/>
</dbReference>
<dbReference type="OrthoDB" id="3521766at2"/>
<dbReference type="SUPFAM" id="SSF50630">
    <property type="entry name" value="Acid proteases"/>
    <property type="match status" value="1"/>
</dbReference>
<dbReference type="EMBL" id="FOQT01000002">
    <property type="protein sequence ID" value="SFI07628.1"/>
    <property type="molecule type" value="Genomic_DNA"/>
</dbReference>
<evidence type="ECO:0000259" key="2">
    <source>
        <dbReference type="PROSITE" id="PS50175"/>
    </source>
</evidence>
<keyword evidence="3" id="KW-0645">Protease</keyword>
<keyword evidence="1" id="KW-0378">Hydrolase</keyword>
<sequence>MKPLLNFILITFCSFLSGQNEGFKLSATNKMVIPFQLINNLIFIPVSINGVELTFLLDSGVQESILFSLENKDVTFKNTEKIKFSGLGGNVDLSGLKSINNDFKIGKNFEDRSHTIFIILNEEFNFSSHVGIPVNGIIGYNFFKNDPVEIDYIKKKITIYSNNKAFQKRAKKYKSFDISLEDKKPYINVDVKLISEAKNSKMLLDLGNSDAIWLFPKMIENFSYNRPNIQDYLGRGFNGDIYGKRSRIKEMSIGDFSFTKPLTAMPDELSFQHLKMVKNRVGSVGSDILRRFNVIFDYPNQKIYLKKNRNFDEPFLFNMSGLDIKNDGMEWDSDLVRVETKEANTNNGNEKIYSAVNEFQYKFTLKPIYSVAASRENSPGYNSGIRKDDEIVKINNKKASTFTLQQILDLLKSSEGKQINIEVRRKFQILSFKFTLEDPIPYEN</sequence>
<dbReference type="SUPFAM" id="SSF50156">
    <property type="entry name" value="PDZ domain-like"/>
    <property type="match status" value="1"/>
</dbReference>
<dbReference type="RefSeq" id="WP_090079258.1">
    <property type="nucleotide sequence ID" value="NZ_FOQT01000002.1"/>
</dbReference>
<proteinExistence type="predicted"/>
<dbReference type="Gene3D" id="2.40.70.10">
    <property type="entry name" value="Acid Proteases"/>
    <property type="match status" value="2"/>
</dbReference>
<dbReference type="SMART" id="SM00228">
    <property type="entry name" value="PDZ"/>
    <property type="match status" value="1"/>
</dbReference>
<organism evidence="3 4">
    <name type="scientific">Halpernia frigidisoli</name>
    <dbReference type="NCBI Taxonomy" id="1125876"/>
    <lineage>
        <taxon>Bacteria</taxon>
        <taxon>Pseudomonadati</taxon>
        <taxon>Bacteroidota</taxon>
        <taxon>Flavobacteriia</taxon>
        <taxon>Flavobacteriales</taxon>
        <taxon>Weeksellaceae</taxon>
        <taxon>Chryseobacterium group</taxon>
        <taxon>Halpernia</taxon>
    </lineage>
</organism>
<dbReference type="InterPro" id="IPR041489">
    <property type="entry name" value="PDZ_6"/>
</dbReference>
<dbReference type="InterPro" id="IPR001478">
    <property type="entry name" value="PDZ"/>
</dbReference>
<dbReference type="PROSITE" id="PS50175">
    <property type="entry name" value="ASP_PROT_RETROV"/>
    <property type="match status" value="1"/>
</dbReference>
<dbReference type="GO" id="GO:0004190">
    <property type="term" value="F:aspartic-type endopeptidase activity"/>
    <property type="evidence" value="ECO:0007669"/>
    <property type="project" value="InterPro"/>
</dbReference>
<keyword evidence="4" id="KW-1185">Reference proteome</keyword>
<evidence type="ECO:0000313" key="3">
    <source>
        <dbReference type="EMBL" id="SFI07628.1"/>
    </source>
</evidence>
<dbReference type="STRING" id="1125876.SAMN05443292_1222"/>
<evidence type="ECO:0000256" key="1">
    <source>
        <dbReference type="ARBA" id="ARBA00022801"/>
    </source>
</evidence>
<name>A0A1I3F8V5_9FLAO</name>
<gene>
    <name evidence="3" type="ORF">SAMN05443292_1222</name>
</gene>
<dbReference type="AlphaFoldDB" id="A0A1I3F8V5"/>
<dbReference type="Proteomes" id="UP000198931">
    <property type="component" value="Unassembled WGS sequence"/>
</dbReference>
<dbReference type="Gene3D" id="2.30.42.10">
    <property type="match status" value="1"/>
</dbReference>